<dbReference type="Proteomes" id="UP000562464">
    <property type="component" value="Unassembled WGS sequence"/>
</dbReference>
<feature type="region of interest" description="Disordered" evidence="1">
    <location>
        <begin position="1"/>
        <end position="26"/>
    </location>
</feature>
<dbReference type="AlphaFoldDB" id="A0A841C8T9"/>
<evidence type="ECO:0000256" key="1">
    <source>
        <dbReference type="SAM" id="MobiDB-lite"/>
    </source>
</evidence>
<accession>A0A841C8T9</accession>
<protein>
    <submittedName>
        <fullName evidence="2">IS30 family transposase</fullName>
    </submittedName>
</protein>
<dbReference type="EMBL" id="JACHHV010000006">
    <property type="protein sequence ID" value="MBB5887640.1"/>
    <property type="molecule type" value="Genomic_DNA"/>
</dbReference>
<evidence type="ECO:0000313" key="2">
    <source>
        <dbReference type="EMBL" id="MBB5887640.1"/>
    </source>
</evidence>
<proteinExistence type="predicted"/>
<sequence>MHLKIKTKYSASHAQEHHSVNKSHCGRPSKLTYALNETIRVGVRDKKSLEVILQDLTGVCLRTLYHWVDKGWLDVKYHAL</sequence>
<gene>
    <name evidence="2" type="ORF">HNQ37_000512</name>
</gene>
<keyword evidence="3" id="KW-1185">Reference proteome</keyword>
<reference evidence="2 3" key="1">
    <citation type="submission" date="2020-08" db="EMBL/GenBank/DDBJ databases">
        <title>Genomic Encyclopedia of Type Strains, Phase IV (KMG-IV): sequencing the most valuable type-strain genomes for metagenomic binning, comparative biology and taxonomic classification.</title>
        <authorList>
            <person name="Goeker M."/>
        </authorList>
    </citation>
    <scope>NUCLEOTIDE SEQUENCE [LARGE SCALE GENOMIC DNA]</scope>
    <source>
        <strain evidence="2 3">DSM 14925</strain>
    </source>
</reference>
<evidence type="ECO:0000313" key="3">
    <source>
        <dbReference type="Proteomes" id="UP000562464"/>
    </source>
</evidence>
<organism evidence="2 3">
    <name type="scientific">Lactovum miscens</name>
    <dbReference type="NCBI Taxonomy" id="190387"/>
    <lineage>
        <taxon>Bacteria</taxon>
        <taxon>Bacillati</taxon>
        <taxon>Bacillota</taxon>
        <taxon>Bacilli</taxon>
        <taxon>Lactobacillales</taxon>
        <taxon>Streptococcaceae</taxon>
        <taxon>Lactovum</taxon>
    </lineage>
</organism>
<name>A0A841C8T9_9LACT</name>
<comment type="caution">
    <text evidence="2">The sequence shown here is derived from an EMBL/GenBank/DDBJ whole genome shotgun (WGS) entry which is preliminary data.</text>
</comment>